<reference evidence="2 3" key="1">
    <citation type="submission" date="2016-09" db="EMBL/GenBank/DDBJ databases">
        <title>genome sequence of Mycobacterium sp. 739 SCH.</title>
        <authorList>
            <person name="Greninger A.L."/>
            <person name="Qin X."/>
            <person name="Jerome K."/>
            <person name="Vora S."/>
            <person name="Quinn K."/>
        </authorList>
    </citation>
    <scope>NUCLEOTIDE SEQUENCE [LARGE SCALE GENOMIC DNA]</scope>
    <source>
        <strain evidence="2 3">SCH</strain>
    </source>
</reference>
<dbReference type="Proteomes" id="UP000178953">
    <property type="component" value="Unassembled WGS sequence"/>
</dbReference>
<keyword evidence="1" id="KW-1133">Transmembrane helix</keyword>
<feature type="transmembrane region" description="Helical" evidence="1">
    <location>
        <begin position="48"/>
        <end position="70"/>
    </location>
</feature>
<organism evidence="2 3">
    <name type="scientific">Mycolicibacterium grossiae</name>
    <dbReference type="NCBI Taxonomy" id="1552759"/>
    <lineage>
        <taxon>Bacteria</taxon>
        <taxon>Bacillati</taxon>
        <taxon>Actinomycetota</taxon>
        <taxon>Actinomycetes</taxon>
        <taxon>Mycobacteriales</taxon>
        <taxon>Mycobacteriaceae</taxon>
        <taxon>Mycolicibacterium</taxon>
    </lineage>
</organism>
<dbReference type="EMBL" id="MCHX01000042">
    <property type="protein sequence ID" value="OFJ52344.1"/>
    <property type="molecule type" value="Genomic_DNA"/>
</dbReference>
<evidence type="ECO:0000313" key="3">
    <source>
        <dbReference type="Proteomes" id="UP000178953"/>
    </source>
</evidence>
<keyword evidence="1" id="KW-0472">Membrane</keyword>
<gene>
    <name evidence="2" type="ORF">BEL07_18035</name>
</gene>
<sequence>MASNPVTRGLDQAERWTQRWMFTRIGTLFLLAMCTAWAIAFVGTHKGAWSPVVMIAATVTMVAFLWLCSLRRIWRSMRWKPEAHEHRS</sequence>
<dbReference type="AlphaFoldDB" id="A0A1E8Q352"/>
<name>A0A1E8Q352_9MYCO</name>
<evidence type="ECO:0000313" key="2">
    <source>
        <dbReference type="EMBL" id="OFJ52344.1"/>
    </source>
</evidence>
<keyword evidence="3" id="KW-1185">Reference proteome</keyword>
<proteinExistence type="predicted"/>
<feature type="transmembrane region" description="Helical" evidence="1">
    <location>
        <begin position="21"/>
        <end position="42"/>
    </location>
</feature>
<accession>A0A1E8Q352</accession>
<comment type="caution">
    <text evidence="2">The sequence shown here is derived from an EMBL/GenBank/DDBJ whole genome shotgun (WGS) entry which is preliminary data.</text>
</comment>
<keyword evidence="1" id="KW-0812">Transmembrane</keyword>
<evidence type="ECO:0000256" key="1">
    <source>
        <dbReference type="SAM" id="Phobius"/>
    </source>
</evidence>
<protein>
    <submittedName>
        <fullName evidence="2">Uncharacterized protein</fullName>
    </submittedName>
</protein>